<feature type="transmembrane region" description="Helical" evidence="1">
    <location>
        <begin position="106"/>
        <end position="126"/>
    </location>
</feature>
<reference evidence="2 3" key="1">
    <citation type="submission" date="2019-02" db="EMBL/GenBank/DDBJ databases">
        <title>Deep-cultivation of Planctomycetes and their phenomic and genomic characterization uncovers novel biology.</title>
        <authorList>
            <person name="Wiegand S."/>
            <person name="Jogler M."/>
            <person name="Boedeker C."/>
            <person name="Pinto D."/>
            <person name="Vollmers J."/>
            <person name="Rivas-Marin E."/>
            <person name="Kohn T."/>
            <person name="Peeters S.H."/>
            <person name="Heuer A."/>
            <person name="Rast P."/>
            <person name="Oberbeckmann S."/>
            <person name="Bunk B."/>
            <person name="Jeske O."/>
            <person name="Meyerdierks A."/>
            <person name="Storesund J.E."/>
            <person name="Kallscheuer N."/>
            <person name="Luecker S."/>
            <person name="Lage O.M."/>
            <person name="Pohl T."/>
            <person name="Merkel B.J."/>
            <person name="Hornburger P."/>
            <person name="Mueller R.-W."/>
            <person name="Bruemmer F."/>
            <person name="Labrenz M."/>
            <person name="Spormann A.M."/>
            <person name="Op Den Camp H."/>
            <person name="Overmann J."/>
            <person name="Amann R."/>
            <person name="Jetten M.S.M."/>
            <person name="Mascher T."/>
            <person name="Medema M.H."/>
            <person name="Devos D.P."/>
            <person name="Kaster A.-K."/>
            <person name="Ovreas L."/>
            <person name="Rohde M."/>
            <person name="Galperin M.Y."/>
            <person name="Jogler C."/>
        </authorList>
    </citation>
    <scope>NUCLEOTIDE SEQUENCE [LARGE SCALE GENOMIC DNA]</scope>
    <source>
        <strain evidence="2 3">Q31b</strain>
    </source>
</reference>
<keyword evidence="1" id="KW-0812">Transmembrane</keyword>
<organism evidence="2 3">
    <name type="scientific">Novipirellula aureliae</name>
    <dbReference type="NCBI Taxonomy" id="2527966"/>
    <lineage>
        <taxon>Bacteria</taxon>
        <taxon>Pseudomonadati</taxon>
        <taxon>Planctomycetota</taxon>
        <taxon>Planctomycetia</taxon>
        <taxon>Pirellulales</taxon>
        <taxon>Pirellulaceae</taxon>
        <taxon>Novipirellula</taxon>
    </lineage>
</organism>
<keyword evidence="2" id="KW-0808">Transferase</keyword>
<dbReference type="EMBL" id="SJPY01000008">
    <property type="protein sequence ID" value="TWU36717.1"/>
    <property type="molecule type" value="Genomic_DNA"/>
</dbReference>
<name>A0A5C6DLM5_9BACT</name>
<accession>A0A5C6DLM5</accession>
<keyword evidence="1" id="KW-0472">Membrane</keyword>
<dbReference type="AlphaFoldDB" id="A0A5C6DLM5"/>
<evidence type="ECO:0000313" key="2">
    <source>
        <dbReference type="EMBL" id="TWU36717.1"/>
    </source>
</evidence>
<feature type="transmembrane region" description="Helical" evidence="1">
    <location>
        <begin position="187"/>
        <end position="209"/>
    </location>
</feature>
<sequence>MQTANVTDEFTDDFDGNGVVEKPRVMLASFWRVIEVPNLIALDAPIVAICWQYWLSVTLSEKPKPLIHLLLFLTVWLVYIADRLLDCRRLDFQLDVPLRHQFANKWGWVLWPIWCGAFVFNGLLAILFVDSFLVIAGAILFSVVLFYGWVVHGRPTTGQWLPKEFFVAGLFSLGVCLPIFVSKNTLSTLVLTALLSWLFLLNCFCVAAAQRKSDQLQNIGSAIRLFPSLCSRIPLLAFLLVAAAMIANHADIVSYPITLAISISSVGLMLLSYAIDRANDWSKKTRYGLLADSALLSPLVVLVLYR</sequence>
<keyword evidence="1" id="KW-1133">Transmembrane helix</keyword>
<protein>
    <submittedName>
        <fullName evidence="2">Prenyltransferase</fullName>
    </submittedName>
</protein>
<dbReference type="OrthoDB" id="272587at2"/>
<evidence type="ECO:0000313" key="3">
    <source>
        <dbReference type="Proteomes" id="UP000315471"/>
    </source>
</evidence>
<feature type="transmembrane region" description="Helical" evidence="1">
    <location>
        <begin position="229"/>
        <end position="247"/>
    </location>
</feature>
<feature type="transmembrane region" description="Helical" evidence="1">
    <location>
        <begin position="36"/>
        <end position="54"/>
    </location>
</feature>
<feature type="transmembrane region" description="Helical" evidence="1">
    <location>
        <begin position="132"/>
        <end position="152"/>
    </location>
</feature>
<comment type="caution">
    <text evidence="2">The sequence shown here is derived from an EMBL/GenBank/DDBJ whole genome shotgun (WGS) entry which is preliminary data.</text>
</comment>
<proteinExistence type="predicted"/>
<dbReference type="Proteomes" id="UP000315471">
    <property type="component" value="Unassembled WGS sequence"/>
</dbReference>
<dbReference type="GO" id="GO:0016740">
    <property type="term" value="F:transferase activity"/>
    <property type="evidence" value="ECO:0007669"/>
    <property type="project" value="UniProtKB-KW"/>
</dbReference>
<feature type="transmembrane region" description="Helical" evidence="1">
    <location>
        <begin position="164"/>
        <end position="181"/>
    </location>
</feature>
<gene>
    <name evidence="2" type="ORF">Q31b_49990</name>
</gene>
<evidence type="ECO:0000256" key="1">
    <source>
        <dbReference type="SAM" id="Phobius"/>
    </source>
</evidence>
<dbReference type="RefSeq" id="WP_146602097.1">
    <property type="nucleotide sequence ID" value="NZ_SJPY01000008.1"/>
</dbReference>
<feature type="transmembrane region" description="Helical" evidence="1">
    <location>
        <begin position="253"/>
        <end position="275"/>
    </location>
</feature>
<keyword evidence="3" id="KW-1185">Reference proteome</keyword>
<feature type="transmembrane region" description="Helical" evidence="1">
    <location>
        <begin position="287"/>
        <end position="305"/>
    </location>
</feature>
<feature type="transmembrane region" description="Helical" evidence="1">
    <location>
        <begin position="66"/>
        <end position="85"/>
    </location>
</feature>